<protein>
    <submittedName>
        <fullName evidence="1">Uncharacterized protein</fullName>
    </submittedName>
</protein>
<sequence length="164" mass="18585">MLARSLGRAVARPPCCAPAAGLLSEQRRALSVKKGFQKAGKTKDLKTQGKKATEGRDPYALFKQAILAEPDRTLLKELPRETYTERQDRKRVRSRLMMEEHTRVNGHLSRCIQLRKEAIKALPEALQEAARRKDMTSFPITRRVFTDSAPIKDFKAKISATHDD</sequence>
<organism evidence="1 2">
    <name type="scientific">Prymnesium parvum</name>
    <name type="common">Toxic golden alga</name>
    <dbReference type="NCBI Taxonomy" id="97485"/>
    <lineage>
        <taxon>Eukaryota</taxon>
        <taxon>Haptista</taxon>
        <taxon>Haptophyta</taxon>
        <taxon>Prymnesiophyceae</taxon>
        <taxon>Prymnesiales</taxon>
        <taxon>Prymnesiaceae</taxon>
        <taxon>Prymnesium</taxon>
    </lineage>
</organism>
<proteinExistence type="predicted"/>
<gene>
    <name evidence="1" type="ORF">AB1Y20_017815</name>
</gene>
<name>A0AB34JQ68_PRYPA</name>
<evidence type="ECO:0000313" key="2">
    <source>
        <dbReference type="Proteomes" id="UP001515480"/>
    </source>
</evidence>
<dbReference type="AlphaFoldDB" id="A0AB34JQ68"/>
<evidence type="ECO:0000313" key="1">
    <source>
        <dbReference type="EMBL" id="KAL1522848.1"/>
    </source>
</evidence>
<reference evidence="1 2" key="1">
    <citation type="journal article" date="2024" name="Science">
        <title>Giant polyketide synthase enzymes in the biosynthesis of giant marine polyether toxins.</title>
        <authorList>
            <person name="Fallon T.R."/>
            <person name="Shende V.V."/>
            <person name="Wierzbicki I.H."/>
            <person name="Pendleton A.L."/>
            <person name="Watervoot N.F."/>
            <person name="Auber R.P."/>
            <person name="Gonzalez D.J."/>
            <person name="Wisecaver J.H."/>
            <person name="Moore B.S."/>
        </authorList>
    </citation>
    <scope>NUCLEOTIDE SEQUENCE [LARGE SCALE GENOMIC DNA]</scope>
    <source>
        <strain evidence="1 2">12B1</strain>
    </source>
</reference>
<dbReference type="Proteomes" id="UP001515480">
    <property type="component" value="Unassembled WGS sequence"/>
</dbReference>
<accession>A0AB34JQ68</accession>
<comment type="caution">
    <text evidence="1">The sequence shown here is derived from an EMBL/GenBank/DDBJ whole genome shotgun (WGS) entry which is preliminary data.</text>
</comment>
<dbReference type="EMBL" id="JBGBPQ010000006">
    <property type="protein sequence ID" value="KAL1522848.1"/>
    <property type="molecule type" value="Genomic_DNA"/>
</dbReference>
<keyword evidence="2" id="KW-1185">Reference proteome</keyword>